<dbReference type="EMBL" id="PFBG01000006">
    <property type="protein sequence ID" value="PIR86142.1"/>
    <property type="molecule type" value="Genomic_DNA"/>
</dbReference>
<dbReference type="Proteomes" id="UP000229612">
    <property type="component" value="Unassembled WGS sequence"/>
</dbReference>
<feature type="transmembrane region" description="Helical" evidence="2">
    <location>
        <begin position="50"/>
        <end position="68"/>
    </location>
</feature>
<evidence type="ECO:0000256" key="1">
    <source>
        <dbReference type="SAM" id="Coils"/>
    </source>
</evidence>
<keyword evidence="2" id="KW-0472">Membrane</keyword>
<comment type="caution">
    <text evidence="3">The sequence shown here is derived from an EMBL/GenBank/DDBJ whole genome shotgun (WGS) entry which is preliminary data.</text>
</comment>
<feature type="coiled-coil region" evidence="1">
    <location>
        <begin position="72"/>
        <end position="113"/>
    </location>
</feature>
<evidence type="ECO:0008006" key="5">
    <source>
        <dbReference type="Google" id="ProtNLM"/>
    </source>
</evidence>
<feature type="transmembrane region" description="Helical" evidence="2">
    <location>
        <begin position="25"/>
        <end position="44"/>
    </location>
</feature>
<name>A0A2H0UIC0_9BACT</name>
<keyword evidence="2" id="KW-1133">Transmembrane helix</keyword>
<accession>A0A2H0UIC0</accession>
<sequence length="147" mass="16872">MAKELTPIEKRAESVTKWIGSTQSITVHTILFTTAFLLVIFSVVSFDRMLLALTTVVSLEAIYLAIFIQMTINRQAEVIAEVESDIDDIQEDLDEIGGEMDEIIEDLDEWEEDDEIDDKRKMEQKQTLQNIYDTIQKLSGDIENLKK</sequence>
<evidence type="ECO:0000256" key="2">
    <source>
        <dbReference type="SAM" id="Phobius"/>
    </source>
</evidence>
<gene>
    <name evidence="3" type="ORF">COU14_00580</name>
</gene>
<protein>
    <recommendedName>
        <fullName evidence="5">DUF1003 domain-containing protein</fullName>
    </recommendedName>
</protein>
<keyword evidence="1" id="KW-0175">Coiled coil</keyword>
<evidence type="ECO:0000313" key="4">
    <source>
        <dbReference type="Proteomes" id="UP000229612"/>
    </source>
</evidence>
<proteinExistence type="predicted"/>
<organism evidence="3 4">
    <name type="scientific">Candidatus Kaiserbacteria bacterium CG10_big_fil_rev_8_21_14_0_10_44_10</name>
    <dbReference type="NCBI Taxonomy" id="1974606"/>
    <lineage>
        <taxon>Bacteria</taxon>
        <taxon>Candidatus Kaiseribacteriota</taxon>
    </lineage>
</organism>
<keyword evidence="2" id="KW-0812">Transmembrane</keyword>
<dbReference type="AlphaFoldDB" id="A0A2H0UIC0"/>
<reference evidence="4" key="1">
    <citation type="submission" date="2017-09" db="EMBL/GenBank/DDBJ databases">
        <title>Depth-based differentiation of microbial function through sediment-hosted aquifers and enrichment of novel symbionts in the deep terrestrial subsurface.</title>
        <authorList>
            <person name="Probst A.J."/>
            <person name="Ladd B."/>
            <person name="Jarett J.K."/>
            <person name="Geller-Mcgrath D.E."/>
            <person name="Sieber C.M.K."/>
            <person name="Emerson J.B."/>
            <person name="Anantharaman K."/>
            <person name="Thomas B.C."/>
            <person name="Malmstrom R."/>
            <person name="Stieglmeier M."/>
            <person name="Klingl A."/>
            <person name="Woyke T."/>
            <person name="Ryan C.M."/>
            <person name="Banfield J.F."/>
        </authorList>
    </citation>
    <scope>NUCLEOTIDE SEQUENCE [LARGE SCALE GENOMIC DNA]</scope>
</reference>
<evidence type="ECO:0000313" key="3">
    <source>
        <dbReference type="EMBL" id="PIR86142.1"/>
    </source>
</evidence>